<dbReference type="InterPro" id="IPR013221">
    <property type="entry name" value="Mur_ligase_cen"/>
</dbReference>
<evidence type="ECO:0000256" key="10">
    <source>
        <dbReference type="HAMAP-Rule" id="MF_02019"/>
    </source>
</evidence>
<dbReference type="SUPFAM" id="SSF63418">
    <property type="entry name" value="MurE/MurF N-terminal domain"/>
    <property type="match status" value="1"/>
</dbReference>
<evidence type="ECO:0000259" key="13">
    <source>
        <dbReference type="Pfam" id="PF02875"/>
    </source>
</evidence>
<dbReference type="Pfam" id="PF01225">
    <property type="entry name" value="Mur_ligase"/>
    <property type="match status" value="1"/>
</dbReference>
<evidence type="ECO:0000259" key="12">
    <source>
        <dbReference type="Pfam" id="PF01225"/>
    </source>
</evidence>
<keyword evidence="7 10" id="KW-0573">Peptidoglycan synthesis</keyword>
<dbReference type="InterPro" id="IPR004101">
    <property type="entry name" value="Mur_ligase_C"/>
</dbReference>
<gene>
    <name evidence="10" type="primary">murF</name>
    <name evidence="15" type="ORF">EDC23_1891</name>
</gene>
<dbReference type="EC" id="6.3.2.10" evidence="10 11"/>
<evidence type="ECO:0000256" key="9">
    <source>
        <dbReference type="ARBA" id="ARBA00023316"/>
    </source>
</evidence>
<comment type="catalytic activity">
    <reaction evidence="10 11">
        <text>D-alanyl-D-alanine + UDP-N-acetyl-alpha-D-muramoyl-L-alanyl-gamma-D-glutamyl-meso-2,6-diaminopimelate + ATP = UDP-N-acetyl-alpha-D-muramoyl-L-alanyl-gamma-D-glutamyl-meso-2,6-diaminopimeloyl-D-alanyl-D-alanine + ADP + phosphate + H(+)</text>
        <dbReference type="Rhea" id="RHEA:28374"/>
        <dbReference type="ChEBI" id="CHEBI:15378"/>
        <dbReference type="ChEBI" id="CHEBI:30616"/>
        <dbReference type="ChEBI" id="CHEBI:43474"/>
        <dbReference type="ChEBI" id="CHEBI:57822"/>
        <dbReference type="ChEBI" id="CHEBI:61386"/>
        <dbReference type="ChEBI" id="CHEBI:83905"/>
        <dbReference type="ChEBI" id="CHEBI:456216"/>
        <dbReference type="EC" id="6.3.2.10"/>
    </reaction>
</comment>
<dbReference type="InterPro" id="IPR000713">
    <property type="entry name" value="Mur_ligase_N"/>
</dbReference>
<keyword evidence="3 10" id="KW-0132">Cell division</keyword>
<dbReference type="UniPathway" id="UPA00219"/>
<keyword evidence="1 10" id="KW-0963">Cytoplasm</keyword>
<proteinExistence type="inferred from homology"/>
<feature type="domain" description="Mur ligase N-terminal catalytic" evidence="12">
    <location>
        <begin position="34"/>
        <end position="103"/>
    </location>
</feature>
<dbReference type="GO" id="GO:0071555">
    <property type="term" value="P:cell wall organization"/>
    <property type="evidence" value="ECO:0007669"/>
    <property type="project" value="UniProtKB-KW"/>
</dbReference>
<evidence type="ECO:0000313" key="16">
    <source>
        <dbReference type="Proteomes" id="UP000294914"/>
    </source>
</evidence>
<dbReference type="GO" id="GO:0047480">
    <property type="term" value="F:UDP-N-acetylmuramoyl-tripeptide-D-alanyl-D-alanine ligase activity"/>
    <property type="evidence" value="ECO:0007669"/>
    <property type="project" value="UniProtKB-UniRule"/>
</dbReference>
<dbReference type="GO" id="GO:0008766">
    <property type="term" value="F:UDP-N-acetylmuramoylalanyl-D-glutamyl-2,6-diaminopimelate-D-alanyl-D-alanine ligase activity"/>
    <property type="evidence" value="ECO:0007669"/>
    <property type="project" value="RHEA"/>
</dbReference>
<dbReference type="Gene3D" id="3.40.1190.10">
    <property type="entry name" value="Mur-like, catalytic domain"/>
    <property type="match status" value="1"/>
</dbReference>
<dbReference type="Gene3D" id="3.90.190.20">
    <property type="entry name" value="Mur ligase, C-terminal domain"/>
    <property type="match status" value="1"/>
</dbReference>
<organism evidence="15 16">
    <name type="scientific">Thiohalophilus thiocyanatoxydans</name>
    <dbReference type="NCBI Taxonomy" id="381308"/>
    <lineage>
        <taxon>Bacteria</taxon>
        <taxon>Pseudomonadati</taxon>
        <taxon>Pseudomonadota</taxon>
        <taxon>Gammaproteobacteria</taxon>
        <taxon>Thiohalomonadales</taxon>
        <taxon>Thiohalophilaceae</taxon>
        <taxon>Thiohalophilus</taxon>
    </lineage>
</organism>
<dbReference type="GO" id="GO:0008360">
    <property type="term" value="P:regulation of cell shape"/>
    <property type="evidence" value="ECO:0007669"/>
    <property type="project" value="UniProtKB-KW"/>
</dbReference>
<dbReference type="Pfam" id="PF08245">
    <property type="entry name" value="Mur_ligase_M"/>
    <property type="match status" value="1"/>
</dbReference>
<keyword evidence="2 10" id="KW-0436">Ligase</keyword>
<dbReference type="EMBL" id="SOQX01000004">
    <property type="protein sequence ID" value="TDY01144.1"/>
    <property type="molecule type" value="Genomic_DNA"/>
</dbReference>
<dbReference type="GO" id="GO:0005524">
    <property type="term" value="F:ATP binding"/>
    <property type="evidence" value="ECO:0007669"/>
    <property type="project" value="UniProtKB-UniRule"/>
</dbReference>
<keyword evidence="8 10" id="KW-0131">Cell cycle</keyword>
<keyword evidence="4 10" id="KW-0547">Nucleotide-binding</keyword>
<comment type="function">
    <text evidence="10 11">Involved in cell wall formation. Catalyzes the final step in the synthesis of UDP-N-acetylmuramoyl-pentapeptide, the precursor of murein.</text>
</comment>
<evidence type="ECO:0000256" key="7">
    <source>
        <dbReference type="ARBA" id="ARBA00022984"/>
    </source>
</evidence>
<keyword evidence="5 10" id="KW-0067">ATP-binding</keyword>
<evidence type="ECO:0000256" key="2">
    <source>
        <dbReference type="ARBA" id="ARBA00022598"/>
    </source>
</evidence>
<feature type="domain" description="Mur ligase central" evidence="14">
    <location>
        <begin position="115"/>
        <end position="301"/>
    </location>
</feature>
<evidence type="ECO:0000256" key="3">
    <source>
        <dbReference type="ARBA" id="ARBA00022618"/>
    </source>
</evidence>
<dbReference type="HAMAP" id="MF_02019">
    <property type="entry name" value="MurF"/>
    <property type="match status" value="1"/>
</dbReference>
<reference evidence="15 16" key="1">
    <citation type="submission" date="2019-03" db="EMBL/GenBank/DDBJ databases">
        <title>Genomic Encyclopedia of Type Strains, Phase IV (KMG-IV): sequencing the most valuable type-strain genomes for metagenomic binning, comparative biology and taxonomic classification.</title>
        <authorList>
            <person name="Goeker M."/>
        </authorList>
    </citation>
    <scope>NUCLEOTIDE SEQUENCE [LARGE SCALE GENOMIC DNA]</scope>
    <source>
        <strain evidence="15 16">DSM 16326</strain>
    </source>
</reference>
<sequence length="461" mass="49457">MTAGSEQIIARGLQMKAKQIAELLTADYVGENVEIHGVSTDTRRIADGQLFVALKGPNFDGHDFAYQAAETGAAACLVERPVEGLNCIVVNDTRIALGELAAQWRQRLKVRLIGITGSNGKTTVKEMLASILSGQGEVLATRGNLNNDIGMPLTLLELDERYSYAVIEMGANHPGEIGYLTRIAKPDVALITNAGMAHLEGFGSVEGVAHAKGEIYQGLGDNGIAIVNNEDAYADYWKQLNQQRCTISFGTVPGSDVRAEIRIEKDGQSMAIVTPTDEMTVTLKLLGKHNALNGLAAIAAAIAVDVPLTAIKAGLESLRPVNGRLQLKDGIKGSRIIDDTYNANPTSLYAALEALREFPGQHYLALGDMGELGGKAESLHSDAGRKAKESGVQRLYTLGSLARHACTSFGESAYSFLEHDDMIEQISNDLAPDVTLLVKGSRRMKMEKIVAACETGHNRKD</sequence>
<keyword evidence="16" id="KW-1185">Reference proteome</keyword>
<dbReference type="InterPro" id="IPR035911">
    <property type="entry name" value="MurE/MurF_N"/>
</dbReference>
<name>A0A4R8ILY5_9GAMM</name>
<dbReference type="PANTHER" id="PTHR43024">
    <property type="entry name" value="UDP-N-ACETYLMURAMOYL-TRIPEPTIDE--D-ALANYL-D-ALANINE LIGASE"/>
    <property type="match status" value="1"/>
</dbReference>
<dbReference type="GO" id="GO:0051301">
    <property type="term" value="P:cell division"/>
    <property type="evidence" value="ECO:0007669"/>
    <property type="project" value="UniProtKB-KW"/>
</dbReference>
<evidence type="ECO:0000256" key="6">
    <source>
        <dbReference type="ARBA" id="ARBA00022960"/>
    </source>
</evidence>
<dbReference type="PANTHER" id="PTHR43024:SF1">
    <property type="entry name" value="UDP-N-ACETYLMURAMOYL-TRIPEPTIDE--D-ALANYL-D-ALANINE LIGASE"/>
    <property type="match status" value="1"/>
</dbReference>
<evidence type="ECO:0000313" key="15">
    <source>
        <dbReference type="EMBL" id="TDY01144.1"/>
    </source>
</evidence>
<dbReference type="InterPro" id="IPR051046">
    <property type="entry name" value="MurCDEF_CellWall_CoF430Synth"/>
</dbReference>
<dbReference type="NCBIfam" id="TIGR01143">
    <property type="entry name" value="murF"/>
    <property type="match status" value="1"/>
</dbReference>
<evidence type="ECO:0000256" key="11">
    <source>
        <dbReference type="RuleBase" id="RU004136"/>
    </source>
</evidence>
<dbReference type="InterPro" id="IPR005863">
    <property type="entry name" value="UDP-N-AcMur_synth"/>
</dbReference>
<dbReference type="RefSeq" id="WP_243830756.1">
    <property type="nucleotide sequence ID" value="NZ_SOQX01000004.1"/>
</dbReference>
<dbReference type="AlphaFoldDB" id="A0A4R8ILY5"/>
<comment type="pathway">
    <text evidence="10 11">Cell wall biogenesis; peptidoglycan biosynthesis.</text>
</comment>
<comment type="similarity">
    <text evidence="10">Belongs to the MurCDEF family. MurF subfamily.</text>
</comment>
<dbReference type="Gene3D" id="3.40.1390.10">
    <property type="entry name" value="MurE/MurF, N-terminal domain"/>
    <property type="match status" value="1"/>
</dbReference>
<keyword evidence="6 10" id="KW-0133">Cell shape</keyword>
<dbReference type="GO" id="GO:0009252">
    <property type="term" value="P:peptidoglycan biosynthetic process"/>
    <property type="evidence" value="ECO:0007669"/>
    <property type="project" value="UniProtKB-UniRule"/>
</dbReference>
<evidence type="ECO:0000259" key="14">
    <source>
        <dbReference type="Pfam" id="PF08245"/>
    </source>
</evidence>
<comment type="caution">
    <text evidence="15">The sequence shown here is derived from an EMBL/GenBank/DDBJ whole genome shotgun (WGS) entry which is preliminary data.</text>
</comment>
<feature type="binding site" evidence="10">
    <location>
        <begin position="117"/>
        <end position="123"/>
    </location>
    <ligand>
        <name>ATP</name>
        <dbReference type="ChEBI" id="CHEBI:30616"/>
    </ligand>
</feature>
<keyword evidence="9 10" id="KW-0961">Cell wall biogenesis/degradation</keyword>
<feature type="domain" description="Mur ligase C-terminal" evidence="13">
    <location>
        <begin position="323"/>
        <end position="442"/>
    </location>
</feature>
<dbReference type="GO" id="GO:0005737">
    <property type="term" value="C:cytoplasm"/>
    <property type="evidence" value="ECO:0007669"/>
    <property type="project" value="UniProtKB-SubCell"/>
</dbReference>
<accession>A0A4R8ILY5</accession>
<evidence type="ECO:0000256" key="4">
    <source>
        <dbReference type="ARBA" id="ARBA00022741"/>
    </source>
</evidence>
<dbReference type="Pfam" id="PF02875">
    <property type="entry name" value="Mur_ligase_C"/>
    <property type="match status" value="1"/>
</dbReference>
<evidence type="ECO:0000256" key="1">
    <source>
        <dbReference type="ARBA" id="ARBA00022490"/>
    </source>
</evidence>
<dbReference type="SUPFAM" id="SSF53623">
    <property type="entry name" value="MurD-like peptide ligases, catalytic domain"/>
    <property type="match status" value="1"/>
</dbReference>
<evidence type="ECO:0000256" key="5">
    <source>
        <dbReference type="ARBA" id="ARBA00022840"/>
    </source>
</evidence>
<protein>
    <recommendedName>
        <fullName evidence="10 11">UDP-N-acetylmuramoyl-tripeptide--D-alanyl-D-alanine ligase</fullName>
        <ecNumber evidence="10 11">6.3.2.10</ecNumber>
    </recommendedName>
    <alternativeName>
        <fullName evidence="10">D-alanyl-D-alanine-adding enzyme</fullName>
    </alternativeName>
</protein>
<dbReference type="InterPro" id="IPR036565">
    <property type="entry name" value="Mur-like_cat_sf"/>
</dbReference>
<dbReference type="Proteomes" id="UP000294914">
    <property type="component" value="Unassembled WGS sequence"/>
</dbReference>
<dbReference type="InterPro" id="IPR036615">
    <property type="entry name" value="Mur_ligase_C_dom_sf"/>
</dbReference>
<evidence type="ECO:0000256" key="8">
    <source>
        <dbReference type="ARBA" id="ARBA00023306"/>
    </source>
</evidence>
<dbReference type="SUPFAM" id="SSF53244">
    <property type="entry name" value="MurD-like peptide ligases, peptide-binding domain"/>
    <property type="match status" value="1"/>
</dbReference>
<comment type="subcellular location">
    <subcellularLocation>
        <location evidence="10 11">Cytoplasm</location>
    </subcellularLocation>
</comment>